<proteinExistence type="predicted"/>
<evidence type="ECO:0000313" key="3">
    <source>
        <dbReference type="Proteomes" id="UP000241010"/>
    </source>
</evidence>
<keyword evidence="1" id="KW-0472">Membrane</keyword>
<gene>
    <name evidence="2" type="ORF">C5F48_16825</name>
</gene>
<name>A0A2T4JRN4_9RHOB</name>
<accession>A0A2T4JRN4</accession>
<evidence type="ECO:0000313" key="2">
    <source>
        <dbReference type="EMBL" id="PTE20558.1"/>
    </source>
</evidence>
<dbReference type="RefSeq" id="WP_107665031.1">
    <property type="nucleotide sequence ID" value="NZ_PZKG01000097.1"/>
</dbReference>
<comment type="caution">
    <text evidence="2">The sequence shown here is derived from an EMBL/GenBank/DDBJ whole genome shotgun (WGS) entry which is preliminary data.</text>
</comment>
<feature type="transmembrane region" description="Helical" evidence="1">
    <location>
        <begin position="41"/>
        <end position="59"/>
    </location>
</feature>
<dbReference type="OrthoDB" id="7667013at2"/>
<dbReference type="EMBL" id="PZKG01000097">
    <property type="protein sequence ID" value="PTE20558.1"/>
    <property type="molecule type" value="Genomic_DNA"/>
</dbReference>
<dbReference type="AlphaFoldDB" id="A0A2T4JRN4"/>
<sequence length="73" mass="7848">MTRQARLTLLLYPFGAGAAAVNLFFASLILSWAGAPVLPPGWAVFGGALLGIPPTWLFAGHIDRLMREAEPRD</sequence>
<organism evidence="2 3">
    <name type="scientific">Cereibacter changlensis JA139</name>
    <dbReference type="NCBI Taxonomy" id="1188249"/>
    <lineage>
        <taxon>Bacteria</taxon>
        <taxon>Pseudomonadati</taxon>
        <taxon>Pseudomonadota</taxon>
        <taxon>Alphaproteobacteria</taxon>
        <taxon>Rhodobacterales</taxon>
        <taxon>Paracoccaceae</taxon>
        <taxon>Cereibacter</taxon>
    </lineage>
</organism>
<feature type="transmembrane region" description="Helical" evidence="1">
    <location>
        <begin position="9"/>
        <end position="35"/>
    </location>
</feature>
<dbReference type="Proteomes" id="UP000241010">
    <property type="component" value="Unassembled WGS sequence"/>
</dbReference>
<reference evidence="2 3" key="1">
    <citation type="submission" date="2018-03" db="EMBL/GenBank/DDBJ databases">
        <title>Cereibacter changlensis.</title>
        <authorList>
            <person name="Meyer T.E."/>
            <person name="Miller S."/>
            <person name="Lodha T."/>
            <person name="Gandham S."/>
            <person name="Chintalapati S."/>
            <person name="Chintalapati V.R."/>
        </authorList>
    </citation>
    <scope>NUCLEOTIDE SEQUENCE [LARGE SCALE GENOMIC DNA]</scope>
    <source>
        <strain evidence="2 3">JA139</strain>
    </source>
</reference>
<evidence type="ECO:0000256" key="1">
    <source>
        <dbReference type="SAM" id="Phobius"/>
    </source>
</evidence>
<keyword evidence="3" id="KW-1185">Reference proteome</keyword>
<keyword evidence="1" id="KW-0812">Transmembrane</keyword>
<protein>
    <submittedName>
        <fullName evidence="2">NnrT protein</fullName>
    </submittedName>
</protein>
<keyword evidence="1" id="KW-1133">Transmembrane helix</keyword>